<name>A0A088RXX4_LEIPA</name>
<protein>
    <submittedName>
        <fullName evidence="1">Thioredoxin-like protein, putative</fullName>
    </submittedName>
</protein>
<dbReference type="AlphaFoldDB" id="A0A088RXX4"/>
<dbReference type="VEuPathDB" id="TriTrypDB:LPMP_291720"/>
<dbReference type="RefSeq" id="XP_010700777.1">
    <property type="nucleotide sequence ID" value="XM_010702475.1"/>
</dbReference>
<sequence length="455" mass="47343">MYTTISSAFAAWATVGAHRGNWRTRVANSWIGTQSSSLYTPSSACLTLHPAVARTTRTAVCRRGGGAVLDVTASDMEVPRGQQLSVSVQRLLWGPKAPSPEKMMAVLTEQHMTGVASSVVATTRAASVATRMRRSAALDAVTASIEMLGDTGVAIPMGGAPQPTKRGSPAATSPNGGAASTGTARQNLGSSAATPTCDSSSAPLSSTETLVARPPARVFSFRGNPHELQDCLRGAKVLVFFYKTSCAPCTAIRSKLLRAVAGADVVGGGGATATPPTSTVFATEDSGIDGSSPPLSAPLQLYQNNRERPTRGLTTAPVAADTEATDAAAVVATTATMTVEEQKACNVACRFLGGVAKPFPHSVILLMVDTNANAEVTALHDIRSLPTFMAYRNGCIIGRFEGSHEDEIDKLVDLLTQDSTEGSPTTDNEKASQQQQQQKGTTSSPVPGDYDSHHP</sequence>
<dbReference type="SUPFAM" id="SSF52833">
    <property type="entry name" value="Thioredoxin-like"/>
    <property type="match status" value="2"/>
</dbReference>
<dbReference type="VEuPathDB" id="TriTrypDB:LPAL13_290021400"/>
<evidence type="ECO:0000313" key="2">
    <source>
        <dbReference type="Proteomes" id="UP000063063"/>
    </source>
</evidence>
<dbReference type="EMBL" id="CP009398">
    <property type="protein sequence ID" value="AIO00120.2"/>
    <property type="molecule type" value="Genomic_DNA"/>
</dbReference>
<dbReference type="InterPro" id="IPR036249">
    <property type="entry name" value="Thioredoxin-like_sf"/>
</dbReference>
<dbReference type="GeneID" id="22576935"/>
<dbReference type="OrthoDB" id="2121326at2759"/>
<dbReference type="KEGG" id="lpan:LPMP_291720"/>
<dbReference type="Proteomes" id="UP000063063">
    <property type="component" value="Chromosome 29"/>
</dbReference>
<proteinExistence type="predicted"/>
<gene>
    <name evidence="1" type="ORF">LPMP_291720</name>
</gene>
<dbReference type="CDD" id="cd02947">
    <property type="entry name" value="TRX_family"/>
    <property type="match status" value="1"/>
</dbReference>
<evidence type="ECO:0000313" key="1">
    <source>
        <dbReference type="EMBL" id="AIO00120.2"/>
    </source>
</evidence>
<dbReference type="FunFam" id="3.40.30.10:FF:000516">
    <property type="entry name" value="Thioredoxin_-_putative"/>
    <property type="match status" value="1"/>
</dbReference>
<reference evidence="1 2" key="1">
    <citation type="journal article" date="2015" name="Sci. Rep.">
        <title>The genome of Leishmania panamensis: insights into genomics of the L. (Viannia) subgenus.</title>
        <authorList>
            <person name="Llanes A."/>
            <person name="Restrepo C.M."/>
            <person name="Vecchio G.D."/>
            <person name="Anguizola F.J."/>
            <person name="Lleonart R."/>
        </authorList>
    </citation>
    <scope>NUCLEOTIDE SEQUENCE [LARGE SCALE GENOMIC DNA]</scope>
    <source>
        <strain evidence="1 2">MHOM/PA/94/PSC-1</strain>
    </source>
</reference>
<dbReference type="Gene3D" id="3.40.30.10">
    <property type="entry name" value="Glutaredoxin"/>
    <property type="match status" value="1"/>
</dbReference>
<keyword evidence="2" id="KW-1185">Reference proteome</keyword>
<organism evidence="1 2">
    <name type="scientific">Leishmania panamensis</name>
    <dbReference type="NCBI Taxonomy" id="5679"/>
    <lineage>
        <taxon>Eukaryota</taxon>
        <taxon>Discoba</taxon>
        <taxon>Euglenozoa</taxon>
        <taxon>Kinetoplastea</taxon>
        <taxon>Metakinetoplastina</taxon>
        <taxon>Trypanosomatida</taxon>
        <taxon>Trypanosomatidae</taxon>
        <taxon>Leishmaniinae</taxon>
        <taxon>Leishmania</taxon>
        <taxon>Leishmania guyanensis species complex</taxon>
    </lineage>
</organism>
<accession>A0A088RXX4</accession>
<dbReference type="eggNOG" id="ENOG502SBGR">
    <property type="taxonomic scope" value="Eukaryota"/>
</dbReference>